<reference evidence="2 3" key="2">
    <citation type="submission" date="2024-07" db="EMBL/GenBank/DDBJ databases">
        <authorList>
            <person name="Akdeniz Z."/>
        </authorList>
    </citation>
    <scope>NUCLEOTIDE SEQUENCE [LARGE SCALE GENOMIC DNA]</scope>
</reference>
<proteinExistence type="predicted"/>
<dbReference type="EMBL" id="CAXDID020000189">
    <property type="protein sequence ID" value="CAL6051685.1"/>
    <property type="molecule type" value="Genomic_DNA"/>
</dbReference>
<dbReference type="AlphaFoldDB" id="A0AA86RJ24"/>
<evidence type="ECO:0000313" key="1">
    <source>
        <dbReference type="EMBL" id="CAI9967805.1"/>
    </source>
</evidence>
<reference evidence="1" key="1">
    <citation type="submission" date="2023-06" db="EMBL/GenBank/DDBJ databases">
        <authorList>
            <person name="Kurt Z."/>
        </authorList>
    </citation>
    <scope>NUCLEOTIDE SEQUENCE</scope>
</reference>
<dbReference type="Proteomes" id="UP001642409">
    <property type="component" value="Unassembled WGS sequence"/>
</dbReference>
<comment type="caution">
    <text evidence="1">The sequence shown here is derived from an EMBL/GenBank/DDBJ whole genome shotgun (WGS) entry which is preliminary data.</text>
</comment>
<sequence length="99" mass="11794">MELILNDLKQQNLINILLDFRNKHQYWQCLSVLPYSSLFTIHSVRQIQCWIAVSKKLEKLDIKFIYNLQISIFKKGDPTRSEQPSIIEDLEVLSQNMRE</sequence>
<evidence type="ECO:0000313" key="3">
    <source>
        <dbReference type="Proteomes" id="UP001642409"/>
    </source>
</evidence>
<name>A0AA86RJ24_9EUKA</name>
<organism evidence="1">
    <name type="scientific">Hexamita inflata</name>
    <dbReference type="NCBI Taxonomy" id="28002"/>
    <lineage>
        <taxon>Eukaryota</taxon>
        <taxon>Metamonada</taxon>
        <taxon>Diplomonadida</taxon>
        <taxon>Hexamitidae</taxon>
        <taxon>Hexamitinae</taxon>
        <taxon>Hexamita</taxon>
    </lineage>
</organism>
<keyword evidence="3" id="KW-1185">Reference proteome</keyword>
<protein>
    <submittedName>
        <fullName evidence="2">Hypothetical_protein</fullName>
    </submittedName>
</protein>
<gene>
    <name evidence="2" type="ORF">HINF_LOCUS44488</name>
    <name evidence="1" type="ORF">HINF_LOCUS55450</name>
</gene>
<dbReference type="EMBL" id="CATOUU010001030">
    <property type="protein sequence ID" value="CAI9967805.1"/>
    <property type="molecule type" value="Genomic_DNA"/>
</dbReference>
<accession>A0AA86RJ24</accession>
<evidence type="ECO:0000313" key="2">
    <source>
        <dbReference type="EMBL" id="CAL6051685.1"/>
    </source>
</evidence>